<dbReference type="GO" id="GO:0005829">
    <property type="term" value="C:cytosol"/>
    <property type="evidence" value="ECO:0007669"/>
    <property type="project" value="TreeGrafter"/>
</dbReference>
<dbReference type="RefSeq" id="WP_067498202.1">
    <property type="nucleotide sequence ID" value="NZ_LN999832.1"/>
</dbReference>
<dbReference type="GO" id="GO:0009229">
    <property type="term" value="P:thiamine diphosphate biosynthetic process"/>
    <property type="evidence" value="ECO:0007669"/>
    <property type="project" value="UniProtKB-UniPathway"/>
</dbReference>
<accession>A0A143WRR3</accession>
<dbReference type="AlphaFoldDB" id="A0A143WRR3"/>
<dbReference type="OrthoDB" id="9810880at2"/>
<dbReference type="KEGG" id="ged:FVIR_GE00360"/>
<gene>
    <name evidence="8" type="primary">thiD</name>
    <name evidence="8" type="ORF">FVIR_GE00360</name>
</gene>
<dbReference type="SUPFAM" id="SSF53613">
    <property type="entry name" value="Ribokinase-like"/>
    <property type="match status" value="1"/>
</dbReference>
<dbReference type="InterPro" id="IPR029056">
    <property type="entry name" value="Ribokinase-like"/>
</dbReference>
<evidence type="ECO:0000313" key="9">
    <source>
        <dbReference type="Proteomes" id="UP000095665"/>
    </source>
</evidence>
<dbReference type="EMBL" id="LN999832">
    <property type="protein sequence ID" value="CUX96217.1"/>
    <property type="molecule type" value="Genomic_DNA"/>
</dbReference>
<dbReference type="CDD" id="cd01169">
    <property type="entry name" value="HMPP_kinase"/>
    <property type="match status" value="1"/>
</dbReference>
<keyword evidence="3 8" id="KW-0808">Transferase</keyword>
<dbReference type="GO" id="GO:0005524">
    <property type="term" value="F:ATP binding"/>
    <property type="evidence" value="ECO:0007669"/>
    <property type="project" value="UniProtKB-KW"/>
</dbReference>
<name>A0A143WRR3_9ENTR</name>
<dbReference type="InterPro" id="IPR013749">
    <property type="entry name" value="PM/HMP-P_kinase-1"/>
</dbReference>
<evidence type="ECO:0000259" key="7">
    <source>
        <dbReference type="Pfam" id="PF08543"/>
    </source>
</evidence>
<evidence type="ECO:0000256" key="1">
    <source>
        <dbReference type="ARBA" id="ARBA00004948"/>
    </source>
</evidence>
<dbReference type="InterPro" id="IPR004399">
    <property type="entry name" value="HMP/HMP-P_kinase_dom"/>
</dbReference>
<evidence type="ECO:0000256" key="6">
    <source>
        <dbReference type="ARBA" id="ARBA00022840"/>
    </source>
</evidence>
<dbReference type="GO" id="GO:0008902">
    <property type="term" value="F:hydroxymethylpyrimidine kinase activity"/>
    <property type="evidence" value="ECO:0007669"/>
    <property type="project" value="UniProtKB-EC"/>
</dbReference>
<dbReference type="EC" id="2.7.1.49" evidence="2"/>
<evidence type="ECO:0000313" key="8">
    <source>
        <dbReference type="EMBL" id="CUX96217.1"/>
    </source>
</evidence>
<dbReference type="PATRIC" id="fig|1070130.3.peg.567"/>
<sequence>MKKIYHILSIAGTDPVGGAGIQSDLKTFSALGAYGITIVTSLVAQNTRGVQLVYPISADFVAMQMESVFSDVRIDSAKIGMVGQASIIHVIAEKLKKYTVPWLILDTVMVSKSGDLLLDKNAVSSLRNLLLPLASVITPNLPEAAILLGCTPAINENQMRQQGRSLLKLGCQVVIMKGGHLASNSSPDWLISSDYELRLESMRISTQHTHGTGCTLSAALAALRPRYNNWQQTLQAAKAWLQQALLHADDLNIGKGIGPVHHFYDKW</sequence>
<dbReference type="PANTHER" id="PTHR20858">
    <property type="entry name" value="PHOSPHOMETHYLPYRIMIDINE KINASE"/>
    <property type="match status" value="1"/>
</dbReference>
<dbReference type="GO" id="GO:0009228">
    <property type="term" value="P:thiamine biosynthetic process"/>
    <property type="evidence" value="ECO:0007669"/>
    <property type="project" value="InterPro"/>
</dbReference>
<dbReference type="PANTHER" id="PTHR20858:SF17">
    <property type="entry name" value="HYDROXYMETHYLPYRIMIDINE_PHOSPHOMETHYLPYRIMIDINE KINASE THI20-RELATED"/>
    <property type="match status" value="1"/>
</dbReference>
<feature type="domain" description="Pyridoxamine kinase/Phosphomethylpyrimidine kinase" evidence="7">
    <location>
        <begin position="14"/>
        <end position="261"/>
    </location>
</feature>
<keyword evidence="9" id="KW-1185">Reference proteome</keyword>
<dbReference type="UniPathway" id="UPA00060">
    <property type="reaction ID" value="UER00138"/>
</dbReference>
<comment type="pathway">
    <text evidence="1">Cofactor biosynthesis; thiamine diphosphate biosynthesis.</text>
</comment>
<proteinExistence type="predicted"/>
<dbReference type="GO" id="GO:0008972">
    <property type="term" value="F:phosphomethylpyrimidine kinase activity"/>
    <property type="evidence" value="ECO:0007669"/>
    <property type="project" value="InterPro"/>
</dbReference>
<protein>
    <recommendedName>
        <fullName evidence="2">hydroxymethylpyrimidine kinase</fullName>
        <ecNumber evidence="2">2.7.1.49</ecNumber>
    </recommendedName>
</protein>
<dbReference type="FunFam" id="3.40.1190.20:FF:000003">
    <property type="entry name" value="Phosphomethylpyrimidine kinase ThiD"/>
    <property type="match status" value="1"/>
</dbReference>
<dbReference type="STRING" id="1070130.FVIR_GE00360"/>
<organism evidence="8 9">
    <name type="scientific">Candidatus Gullanella endobia</name>
    <dbReference type="NCBI Taxonomy" id="1070130"/>
    <lineage>
        <taxon>Bacteria</taxon>
        <taxon>Pseudomonadati</taxon>
        <taxon>Pseudomonadota</taxon>
        <taxon>Gammaproteobacteria</taxon>
        <taxon>Enterobacterales</taxon>
        <taxon>Enterobacteriaceae</taxon>
        <taxon>Candidatus Gullanella</taxon>
    </lineage>
</organism>
<evidence type="ECO:0000256" key="3">
    <source>
        <dbReference type="ARBA" id="ARBA00022679"/>
    </source>
</evidence>
<keyword evidence="5 8" id="KW-0418">Kinase</keyword>
<keyword evidence="4" id="KW-0547">Nucleotide-binding</keyword>
<evidence type="ECO:0000256" key="4">
    <source>
        <dbReference type="ARBA" id="ARBA00022741"/>
    </source>
</evidence>
<evidence type="ECO:0000256" key="5">
    <source>
        <dbReference type="ARBA" id="ARBA00022777"/>
    </source>
</evidence>
<reference evidence="9" key="1">
    <citation type="submission" date="2016-01" db="EMBL/GenBank/DDBJ databases">
        <authorList>
            <person name="Husnik F."/>
        </authorList>
    </citation>
    <scope>NUCLEOTIDE SEQUENCE [LARGE SCALE GENOMIC DNA]</scope>
</reference>
<dbReference type="Proteomes" id="UP000095665">
    <property type="component" value="Chromosome I"/>
</dbReference>
<evidence type="ECO:0000256" key="2">
    <source>
        <dbReference type="ARBA" id="ARBA00012135"/>
    </source>
</evidence>
<dbReference type="Pfam" id="PF08543">
    <property type="entry name" value="Phos_pyr_kin"/>
    <property type="match status" value="1"/>
</dbReference>
<keyword evidence="6" id="KW-0067">ATP-binding</keyword>
<dbReference type="Gene3D" id="3.40.1190.20">
    <property type="match status" value="1"/>
</dbReference>
<dbReference type="NCBIfam" id="TIGR00097">
    <property type="entry name" value="HMP-P_kinase"/>
    <property type="match status" value="1"/>
</dbReference>